<dbReference type="InterPro" id="IPR002937">
    <property type="entry name" value="Amino_oxidase"/>
</dbReference>
<evidence type="ECO:0000259" key="5">
    <source>
        <dbReference type="Pfam" id="PF01593"/>
    </source>
</evidence>
<dbReference type="EMBL" id="JACETU010000004">
    <property type="protein sequence ID" value="KAF7431038.1"/>
    <property type="molecule type" value="Genomic_DNA"/>
</dbReference>
<dbReference type="AlphaFoldDB" id="A0A8H6ZXK1"/>
<dbReference type="VEuPathDB" id="FungiDB:PC9H_006754"/>
<evidence type="ECO:0000256" key="4">
    <source>
        <dbReference type="RuleBase" id="RU362067"/>
    </source>
</evidence>
<protein>
    <recommendedName>
        <fullName evidence="4">Amine oxidase</fullName>
        <ecNumber evidence="4">1.4.3.-</ecNumber>
    </recommendedName>
</protein>
<name>A0A8H6ZXK1_PLEOS</name>
<comment type="cofactor">
    <cofactor evidence="1 4">
        <name>FAD</name>
        <dbReference type="ChEBI" id="CHEBI:57692"/>
    </cofactor>
</comment>
<dbReference type="GeneID" id="59376572"/>
<evidence type="ECO:0000256" key="1">
    <source>
        <dbReference type="ARBA" id="ARBA00001974"/>
    </source>
</evidence>
<comment type="similarity">
    <text evidence="4">Belongs to the flavin monoamine oxidase family.</text>
</comment>
<dbReference type="OrthoDB" id="7777654at2759"/>
<dbReference type="Gene3D" id="3.50.50.60">
    <property type="entry name" value="FAD/NAD(P)-binding domain"/>
    <property type="match status" value="1"/>
</dbReference>
<keyword evidence="4" id="KW-0285">Flavoprotein</keyword>
<dbReference type="InterPro" id="IPR036188">
    <property type="entry name" value="FAD/NAD-bd_sf"/>
</dbReference>
<feature type="binding site" evidence="3">
    <location>
        <position position="85"/>
    </location>
    <ligand>
        <name>substrate</name>
    </ligand>
</feature>
<evidence type="ECO:0000256" key="2">
    <source>
        <dbReference type="ARBA" id="ARBA00023002"/>
    </source>
</evidence>
<dbReference type="RefSeq" id="XP_036632316.1">
    <property type="nucleotide sequence ID" value="XM_036776297.1"/>
</dbReference>
<feature type="domain" description="Amine oxidase" evidence="5">
    <location>
        <begin position="37"/>
        <end position="497"/>
    </location>
</feature>
<keyword evidence="2 4" id="KW-0560">Oxidoreductase</keyword>
<keyword evidence="7" id="KW-1185">Reference proteome</keyword>
<proteinExistence type="inferred from homology"/>
<feature type="binding site" evidence="3">
    <location>
        <begin position="57"/>
        <end position="58"/>
    </location>
    <ligand>
        <name>FAD</name>
        <dbReference type="ChEBI" id="CHEBI:57692"/>
    </ligand>
</feature>
<dbReference type="Proteomes" id="UP000623687">
    <property type="component" value="Unassembled WGS sequence"/>
</dbReference>
<dbReference type="GO" id="GO:0001716">
    <property type="term" value="F:L-amino-acid oxidase activity"/>
    <property type="evidence" value="ECO:0007669"/>
    <property type="project" value="TreeGrafter"/>
</dbReference>
<dbReference type="InterPro" id="IPR050281">
    <property type="entry name" value="Flavin_monoamine_oxidase"/>
</dbReference>
<dbReference type="Pfam" id="PF01593">
    <property type="entry name" value="Amino_oxidase"/>
    <property type="match status" value="1"/>
</dbReference>
<dbReference type="Gene3D" id="1.10.405.10">
    <property type="entry name" value="Guanine Nucleotide Dissociation Inhibitor, domain 1"/>
    <property type="match status" value="1"/>
</dbReference>
<dbReference type="EC" id="1.4.3.-" evidence="4"/>
<evidence type="ECO:0000313" key="7">
    <source>
        <dbReference type="Proteomes" id="UP000623687"/>
    </source>
</evidence>
<feature type="binding site" evidence="3">
    <location>
        <position position="473"/>
    </location>
    <ligand>
        <name>FAD</name>
        <dbReference type="ChEBI" id="CHEBI:57692"/>
    </ligand>
</feature>
<dbReference type="PRINTS" id="PR00757">
    <property type="entry name" value="AMINEOXDASEF"/>
</dbReference>
<gene>
    <name evidence="6" type="ORF">PC9H_006754</name>
</gene>
<dbReference type="GO" id="GO:0009063">
    <property type="term" value="P:amino acid catabolic process"/>
    <property type="evidence" value="ECO:0007669"/>
    <property type="project" value="TreeGrafter"/>
</dbReference>
<evidence type="ECO:0000256" key="3">
    <source>
        <dbReference type="PIRSR" id="PIRSR601613-1"/>
    </source>
</evidence>
<dbReference type="InterPro" id="IPR001613">
    <property type="entry name" value="Flavin_amine_oxidase"/>
</dbReference>
<organism evidence="6 7">
    <name type="scientific">Pleurotus ostreatus</name>
    <name type="common">Oyster mushroom</name>
    <name type="synonym">White-rot fungus</name>
    <dbReference type="NCBI Taxonomy" id="5322"/>
    <lineage>
        <taxon>Eukaryota</taxon>
        <taxon>Fungi</taxon>
        <taxon>Dikarya</taxon>
        <taxon>Basidiomycota</taxon>
        <taxon>Agaricomycotina</taxon>
        <taxon>Agaricomycetes</taxon>
        <taxon>Agaricomycetidae</taxon>
        <taxon>Agaricales</taxon>
        <taxon>Pleurotineae</taxon>
        <taxon>Pleurotaceae</taxon>
        <taxon>Pleurotus</taxon>
    </lineage>
</organism>
<accession>A0A8H6ZXK1</accession>
<evidence type="ECO:0000313" key="6">
    <source>
        <dbReference type="EMBL" id="KAF7431038.1"/>
    </source>
</evidence>
<dbReference type="PANTHER" id="PTHR10742">
    <property type="entry name" value="FLAVIN MONOAMINE OXIDASE"/>
    <property type="match status" value="1"/>
</dbReference>
<feature type="binding site" evidence="3">
    <location>
        <position position="274"/>
    </location>
    <ligand>
        <name>FAD</name>
        <dbReference type="ChEBI" id="CHEBI:57692"/>
    </ligand>
</feature>
<keyword evidence="4" id="KW-0274">FAD</keyword>
<sequence>MYSMAQTWVSGVMESLSGTNNISRHSPRQVAIVGGGIAGLYAGLLLQSKGVAVHIFEANDRVGGRVWTYRFNDDKEQFFEAGAMRIPKSPIHRPVLDIISFVNSRLGSKHVETVPYILHSTGNRVYVNDRRRDDGSNFSLSDLNSLTAHRLGFDLPQPYTNMTATGLLEPIIQPFVKALQNDFTIGYNEIMKYDDLSFRMYLRSAAQWPPEVIDFVELMLSQSNQYSLGFTEVILQNMDFSTREWFTIKDGMDRLPNAMARIIGPQNITLNARVRGFAELPSGGITINFDSSAAANPMDTVFDNVILALPPAAIRSMLTHRPRWSPTKEAAIRAVHFEPLFKLGLRFKTRFWERVHRPSFGGQSITDLPSRWVVYPSNGMGTQGPGVLLTYSWMTDANTWLPLSDEDRIDLALRDLAKLYLKEINVYDEFIEGKAICWSSNWSCGDAMFLPGQHTAYARVLATHERGVYFAGEHLSRHHTWIVGAIDSALNTVRDMLNDQSLSFLS</sequence>
<dbReference type="SUPFAM" id="SSF54373">
    <property type="entry name" value="FAD-linked reductases, C-terminal domain"/>
    <property type="match status" value="1"/>
</dbReference>
<comment type="caution">
    <text evidence="6">The sequence shown here is derived from an EMBL/GenBank/DDBJ whole genome shotgun (WGS) entry which is preliminary data.</text>
</comment>
<dbReference type="SUPFAM" id="SSF51905">
    <property type="entry name" value="FAD/NAD(P)-binding domain"/>
    <property type="match status" value="1"/>
</dbReference>
<feature type="binding site" evidence="3">
    <location>
        <begin position="82"/>
        <end position="85"/>
    </location>
    <ligand>
        <name>FAD</name>
        <dbReference type="ChEBI" id="CHEBI:57692"/>
    </ligand>
</feature>
<dbReference type="PANTHER" id="PTHR10742:SF342">
    <property type="entry name" value="AMINE OXIDASE"/>
    <property type="match status" value="1"/>
</dbReference>
<dbReference type="Gene3D" id="3.90.660.10">
    <property type="match status" value="1"/>
</dbReference>
<reference evidence="6" key="1">
    <citation type="submission" date="2019-07" db="EMBL/GenBank/DDBJ databases">
        <authorList>
            <person name="Palmer J.M."/>
        </authorList>
    </citation>
    <scope>NUCLEOTIDE SEQUENCE</scope>
    <source>
        <strain evidence="6">PC9</strain>
    </source>
</reference>